<dbReference type="PANTHER" id="PTHR33884:SF3">
    <property type="entry name" value="UPF0410 PROTEIN YMGE"/>
    <property type="match status" value="1"/>
</dbReference>
<sequence>MSIIWFLLLGALAGWLAANLMQGRGFGFLGNMAVGVVGAVLGGFLFRMVGVHGGGMMGSLVTAVVGAIVLLFLVGLIKRN</sequence>
<evidence type="ECO:0000256" key="1">
    <source>
        <dbReference type="ARBA" id="ARBA00004651"/>
    </source>
</evidence>
<evidence type="ECO:0000256" key="2">
    <source>
        <dbReference type="ARBA" id="ARBA00011006"/>
    </source>
</evidence>
<dbReference type="InterPro" id="IPR007341">
    <property type="entry name" value="Transgly_assoc"/>
</dbReference>
<accession>A0ABY9R159</accession>
<feature type="transmembrane region" description="Helical" evidence="7">
    <location>
        <begin position="28"/>
        <end position="46"/>
    </location>
</feature>
<protein>
    <submittedName>
        <fullName evidence="8">GlsB/YeaQ/YmgE family stress response membrane protein</fullName>
    </submittedName>
</protein>
<comment type="subcellular location">
    <subcellularLocation>
        <location evidence="1">Cell membrane</location>
        <topology evidence="1">Multi-pass membrane protein</topology>
    </subcellularLocation>
</comment>
<gene>
    <name evidence="8" type="ORF">KPS_003302</name>
</gene>
<evidence type="ECO:0000256" key="4">
    <source>
        <dbReference type="ARBA" id="ARBA00022692"/>
    </source>
</evidence>
<keyword evidence="3" id="KW-1003">Cell membrane</keyword>
<keyword evidence="5 7" id="KW-1133">Transmembrane helix</keyword>
<dbReference type="Proteomes" id="UP001180616">
    <property type="component" value="Chromosome"/>
</dbReference>
<reference evidence="8" key="1">
    <citation type="submission" date="2023-09" db="EMBL/GenBank/DDBJ databases">
        <authorList>
            <consortium name="CW5 consortium"/>
            <person name="Lu C.-W."/>
        </authorList>
    </citation>
    <scope>NUCLEOTIDE SEQUENCE</scope>
    <source>
        <strain evidence="8">KPS</strain>
    </source>
</reference>
<dbReference type="EMBL" id="CP133659">
    <property type="protein sequence ID" value="WMW65194.1"/>
    <property type="molecule type" value="Genomic_DNA"/>
</dbReference>
<keyword evidence="4 7" id="KW-0812">Transmembrane</keyword>
<keyword evidence="6 7" id="KW-0472">Membrane</keyword>
<dbReference type="Pfam" id="PF04226">
    <property type="entry name" value="Transgly_assoc"/>
    <property type="match status" value="1"/>
</dbReference>
<evidence type="ECO:0000256" key="7">
    <source>
        <dbReference type="SAM" id="Phobius"/>
    </source>
</evidence>
<evidence type="ECO:0000256" key="5">
    <source>
        <dbReference type="ARBA" id="ARBA00022989"/>
    </source>
</evidence>
<evidence type="ECO:0000256" key="3">
    <source>
        <dbReference type="ARBA" id="ARBA00022475"/>
    </source>
</evidence>
<feature type="transmembrane region" description="Helical" evidence="7">
    <location>
        <begin position="58"/>
        <end position="77"/>
    </location>
</feature>
<dbReference type="PANTHER" id="PTHR33884">
    <property type="entry name" value="UPF0410 PROTEIN YMGE"/>
    <property type="match status" value="1"/>
</dbReference>
<evidence type="ECO:0000256" key="6">
    <source>
        <dbReference type="ARBA" id="ARBA00023136"/>
    </source>
</evidence>
<proteinExistence type="inferred from homology"/>
<organism evidence="8 9">
    <name type="scientific">Nitratidesulfovibrio liaohensis</name>
    <dbReference type="NCBI Taxonomy" id="2604158"/>
    <lineage>
        <taxon>Bacteria</taxon>
        <taxon>Pseudomonadati</taxon>
        <taxon>Thermodesulfobacteriota</taxon>
        <taxon>Desulfovibrionia</taxon>
        <taxon>Desulfovibrionales</taxon>
        <taxon>Desulfovibrionaceae</taxon>
        <taxon>Nitratidesulfovibrio</taxon>
    </lineage>
</organism>
<evidence type="ECO:0000313" key="9">
    <source>
        <dbReference type="Proteomes" id="UP001180616"/>
    </source>
</evidence>
<name>A0ABY9R159_9BACT</name>
<comment type="similarity">
    <text evidence="2">Belongs to the UPF0410 family.</text>
</comment>
<keyword evidence="9" id="KW-1185">Reference proteome</keyword>
<evidence type="ECO:0000313" key="8">
    <source>
        <dbReference type="EMBL" id="WMW65194.1"/>
    </source>
</evidence>
<dbReference type="RefSeq" id="WP_309541225.1">
    <property type="nucleotide sequence ID" value="NZ_CP133659.1"/>
</dbReference>